<proteinExistence type="predicted"/>
<dbReference type="PANTHER" id="PTHR42060">
    <property type="entry name" value="NHL REPEAT-CONTAINING PROTEIN-RELATED"/>
    <property type="match status" value="1"/>
</dbReference>
<name>A0AAJ0B1F9_9PEZI</name>
<evidence type="ECO:0000313" key="1">
    <source>
        <dbReference type="EMBL" id="KAK1749930.1"/>
    </source>
</evidence>
<reference evidence="1" key="1">
    <citation type="submission" date="2023-06" db="EMBL/GenBank/DDBJ databases">
        <title>Genome-scale phylogeny and comparative genomics of the fungal order Sordariales.</title>
        <authorList>
            <consortium name="Lawrence Berkeley National Laboratory"/>
            <person name="Hensen N."/>
            <person name="Bonometti L."/>
            <person name="Westerberg I."/>
            <person name="Brannstrom I.O."/>
            <person name="Guillou S."/>
            <person name="Cros-Aarteil S."/>
            <person name="Calhoun S."/>
            <person name="Haridas S."/>
            <person name="Kuo A."/>
            <person name="Mondo S."/>
            <person name="Pangilinan J."/>
            <person name="Riley R."/>
            <person name="Labutti K."/>
            <person name="Andreopoulos B."/>
            <person name="Lipzen A."/>
            <person name="Chen C."/>
            <person name="Yanf M."/>
            <person name="Daum C."/>
            <person name="Ng V."/>
            <person name="Clum A."/>
            <person name="Steindorff A."/>
            <person name="Ohm R."/>
            <person name="Martin F."/>
            <person name="Silar P."/>
            <person name="Natvig D."/>
            <person name="Lalanne C."/>
            <person name="Gautier V."/>
            <person name="Ament-Velasquez S.L."/>
            <person name="Kruys A."/>
            <person name="Hutchinson M.I."/>
            <person name="Powell A.J."/>
            <person name="Barry K."/>
            <person name="Miller A.N."/>
            <person name="Grigoriev I.V."/>
            <person name="Debuchy R."/>
            <person name="Gladieux P."/>
            <person name="Thoren M.H."/>
            <person name="Johannesson H."/>
        </authorList>
    </citation>
    <scope>NUCLEOTIDE SEQUENCE</scope>
    <source>
        <strain evidence="1">PSN4</strain>
    </source>
</reference>
<protein>
    <recommendedName>
        <fullName evidence="3">SMP-30/Gluconolactonase/LRE-like region domain-containing protein</fullName>
    </recommendedName>
</protein>
<dbReference type="Gene3D" id="2.120.10.30">
    <property type="entry name" value="TolB, C-terminal domain"/>
    <property type="match status" value="1"/>
</dbReference>
<gene>
    <name evidence="1" type="ORF">QBC47DRAFT_395238</name>
</gene>
<dbReference type="EMBL" id="MU839851">
    <property type="protein sequence ID" value="KAK1749930.1"/>
    <property type="molecule type" value="Genomic_DNA"/>
</dbReference>
<accession>A0AAJ0B1F9</accession>
<comment type="caution">
    <text evidence="1">The sequence shown here is derived from an EMBL/GenBank/DDBJ whole genome shotgun (WGS) entry which is preliminary data.</text>
</comment>
<dbReference type="InterPro" id="IPR052998">
    <property type="entry name" value="Hetero-Diels-Alderase-like"/>
</dbReference>
<dbReference type="PANTHER" id="PTHR42060:SF3">
    <property type="entry name" value="SMP-30_GLUCONOLACTONASE_LRE-LIKE REGION DOMAIN-CONTAINING PROTEIN"/>
    <property type="match status" value="1"/>
</dbReference>
<dbReference type="AlphaFoldDB" id="A0AAJ0B1F9"/>
<dbReference type="SUPFAM" id="SSF63829">
    <property type="entry name" value="Calcium-dependent phosphotriesterase"/>
    <property type="match status" value="1"/>
</dbReference>
<evidence type="ECO:0000313" key="2">
    <source>
        <dbReference type="Proteomes" id="UP001239445"/>
    </source>
</evidence>
<keyword evidence="2" id="KW-1185">Reference proteome</keyword>
<dbReference type="InterPro" id="IPR011042">
    <property type="entry name" value="6-blade_b-propeller_TolB-like"/>
</dbReference>
<evidence type="ECO:0008006" key="3">
    <source>
        <dbReference type="Google" id="ProtNLM"/>
    </source>
</evidence>
<sequence length="315" mass="33024">MTTKVVFQLPNIGTFFENIAVSADGSLLTTRVDAPEVWRIDPKTGEGSLLLTLPAPLRSATGIAELAPSVFALGAGIYDMTPEGGGPVPGSMEFWTFEFITPGDPVQAQSTLRRVCAVPEAVLLNGLCKWDDTTAIGVDSGRGTVYKVDIVSGTCETILQDDLTAPSADFPVPIGINGIKRFRGHLYFTNSSRMSLYRVPVDQRTARPTGPVELVASGFACDDFAVSEDGISAYVATHATHMVVRVALDPAVAMTEGAVTVAGSPDSLDLGGSTSCAFGRGETDRRTLYVTTSGALSFPVGGTMVEPAKVAAVEV</sequence>
<dbReference type="Proteomes" id="UP001239445">
    <property type="component" value="Unassembled WGS sequence"/>
</dbReference>
<organism evidence="1 2">
    <name type="scientific">Echria macrotheca</name>
    <dbReference type="NCBI Taxonomy" id="438768"/>
    <lineage>
        <taxon>Eukaryota</taxon>
        <taxon>Fungi</taxon>
        <taxon>Dikarya</taxon>
        <taxon>Ascomycota</taxon>
        <taxon>Pezizomycotina</taxon>
        <taxon>Sordariomycetes</taxon>
        <taxon>Sordariomycetidae</taxon>
        <taxon>Sordariales</taxon>
        <taxon>Schizotheciaceae</taxon>
        <taxon>Echria</taxon>
    </lineage>
</organism>